<feature type="compositionally biased region" description="Low complexity" evidence="1">
    <location>
        <begin position="1"/>
        <end position="11"/>
    </location>
</feature>
<dbReference type="SUPFAM" id="SSF46785">
    <property type="entry name" value="Winged helix' DNA-binding domain"/>
    <property type="match status" value="1"/>
</dbReference>
<dbReference type="InterPro" id="IPR036390">
    <property type="entry name" value="WH_DNA-bd_sf"/>
</dbReference>
<reference evidence="3 4" key="1">
    <citation type="submission" date="2019-07" db="EMBL/GenBank/DDBJ databases">
        <title>Genome assembly of two rare yeast pathogens: Diutina rugosa and Trichomonascus ciferrii.</title>
        <authorList>
            <person name="Mixao V."/>
            <person name="Saus E."/>
            <person name="Hansen A."/>
            <person name="Lass-Flor C."/>
            <person name="Gabaldon T."/>
        </authorList>
    </citation>
    <scope>NUCLEOTIDE SEQUENCE [LARGE SCALE GENOMIC DNA]</scope>
    <source>
        <strain evidence="3 4">CBS 613</strain>
    </source>
</reference>
<organism evidence="3 4">
    <name type="scientific">Diutina rugosa</name>
    <name type="common">Yeast</name>
    <name type="synonym">Candida rugosa</name>
    <dbReference type="NCBI Taxonomy" id="5481"/>
    <lineage>
        <taxon>Eukaryota</taxon>
        <taxon>Fungi</taxon>
        <taxon>Dikarya</taxon>
        <taxon>Ascomycota</taxon>
        <taxon>Saccharomycotina</taxon>
        <taxon>Pichiomycetes</taxon>
        <taxon>Debaryomycetaceae</taxon>
        <taxon>Diutina</taxon>
    </lineage>
</organism>
<dbReference type="PROSITE" id="PS51526">
    <property type="entry name" value="RFX_DBD"/>
    <property type="match status" value="1"/>
</dbReference>
<dbReference type="AlphaFoldDB" id="A0A642UYJ4"/>
<dbReference type="RefSeq" id="XP_034014814.1">
    <property type="nucleotide sequence ID" value="XM_034157878.1"/>
</dbReference>
<dbReference type="Gene3D" id="1.10.10.10">
    <property type="entry name" value="Winged helix-like DNA-binding domain superfamily/Winged helix DNA-binding domain"/>
    <property type="match status" value="1"/>
</dbReference>
<feature type="region of interest" description="Disordered" evidence="1">
    <location>
        <begin position="1"/>
        <end position="38"/>
    </location>
</feature>
<dbReference type="OMA" id="YPILMYN"/>
<feature type="compositionally biased region" description="Low complexity" evidence="1">
    <location>
        <begin position="19"/>
        <end position="34"/>
    </location>
</feature>
<comment type="caution">
    <text evidence="3">The sequence shown here is derived from an EMBL/GenBank/DDBJ whole genome shotgun (WGS) entry which is preliminary data.</text>
</comment>
<accession>A0A642UYJ4</accession>
<dbReference type="GO" id="GO:0003677">
    <property type="term" value="F:DNA binding"/>
    <property type="evidence" value="ECO:0007669"/>
    <property type="project" value="InterPro"/>
</dbReference>
<dbReference type="Pfam" id="PF02257">
    <property type="entry name" value="RFX_DNA_binding"/>
    <property type="match status" value="1"/>
</dbReference>
<evidence type="ECO:0000313" key="4">
    <source>
        <dbReference type="Proteomes" id="UP000449547"/>
    </source>
</evidence>
<keyword evidence="4" id="KW-1185">Reference proteome</keyword>
<name>A0A642UYJ4_DIURU</name>
<dbReference type="GeneID" id="54779148"/>
<dbReference type="GO" id="GO:0006355">
    <property type="term" value="P:regulation of DNA-templated transcription"/>
    <property type="evidence" value="ECO:0007669"/>
    <property type="project" value="InterPro"/>
</dbReference>
<protein>
    <recommendedName>
        <fullName evidence="2">RFX-type winged-helix domain-containing protein</fullName>
    </recommendedName>
</protein>
<dbReference type="Proteomes" id="UP000449547">
    <property type="component" value="Unassembled WGS sequence"/>
</dbReference>
<dbReference type="OrthoDB" id="4084610at2759"/>
<evidence type="ECO:0000256" key="1">
    <source>
        <dbReference type="SAM" id="MobiDB-lite"/>
    </source>
</evidence>
<dbReference type="InterPro" id="IPR036388">
    <property type="entry name" value="WH-like_DNA-bd_sf"/>
</dbReference>
<evidence type="ECO:0000313" key="3">
    <source>
        <dbReference type="EMBL" id="KAA8907808.1"/>
    </source>
</evidence>
<dbReference type="VEuPathDB" id="FungiDB:DIURU_000495"/>
<dbReference type="EMBL" id="SWFT01000019">
    <property type="protein sequence ID" value="KAA8907808.1"/>
    <property type="molecule type" value="Genomic_DNA"/>
</dbReference>
<dbReference type="InterPro" id="IPR003150">
    <property type="entry name" value="DNA-bd_RFX"/>
</dbReference>
<gene>
    <name evidence="3" type="ORF">DIURU_000495</name>
</gene>
<evidence type="ECO:0000259" key="2">
    <source>
        <dbReference type="PROSITE" id="PS51526"/>
    </source>
</evidence>
<proteinExistence type="predicted"/>
<sequence>MVSAPPLSSLAHHAHHHSVTSVVSSHPSEFSSPHRPGLEYQSQYYDQTHYSPSQPPSSIASYSYNQNVSPVQGQSQYSSNYEQFTPVKSYQRSQPPNLGHKANQLSISSHMGLFSLSDKKLGSPSQAGVPAMPQSYPFPPPLLPPQTIPSSQPQASANSLSGIIDELMLKLTSVDAGNINNYLLAVMHKLSQNPQIPIDDFYNILYNTEPNQPVPRVLPPDERVDKTFVNPGSTDGVIDVINQILNVFKSPNMLVDMFPELINKENKLMSINYHELLRTFLAIKILFDMLIEMPQGDKEPSHYTIPRLSIYKTYYIICHKLILGYPSLSNTVGEQQKLILGQSKLGKLIKLVYPELVIKRLGSRGESKYNYLGVIWNDKIVDHEMKELCDQNELPELTHIFNSQAASARVASPEKSRPRIKPKQEPFDDFSYHLPQPPPVPAEQPSLNAEPLVRGPTLSFIKPYSKYPLDDVFTILDDGQPNWFHKLAHRLYASVPIISQQVIHQVFLSSENLASKSQLLTNFIELVVNPINAKAASGSSIETNTDLKVYLMIIIELLPYLLLIKSDDVNINFLKNLRLNLLHLINHLHGQLRNDEGNVFKQENSTIFLIMLKKLINLNDLLITFIKLIIKPNVKSIMSVDIENFLTIHQQPDTQVPVDDDSFFLNLSQRTAFSEGNFSFRSDILSNDLVYTLIGYNFDPISGEPKSVPPPSQSLSMNFINQEISIIDKFFKHDLLAFLNESSSEESGEKTDKESILTRKELKKLLSLINLIDKQLLSNHFKAKYPILIYNNFINFILNDILKFIFLKQQQLSLSRVQRSDDGDDDGGGSNSFGNWWVFNSFIQEYISLMGEIVGLHDSL</sequence>
<feature type="domain" description="RFX-type winged-helix" evidence="2">
    <location>
        <begin position="277"/>
        <end position="378"/>
    </location>
</feature>